<feature type="compositionally biased region" description="Polar residues" evidence="1">
    <location>
        <begin position="358"/>
        <end position="371"/>
    </location>
</feature>
<proteinExistence type="predicted"/>
<feature type="compositionally biased region" description="Low complexity" evidence="1">
    <location>
        <begin position="406"/>
        <end position="419"/>
    </location>
</feature>
<feature type="compositionally biased region" description="Polar residues" evidence="1">
    <location>
        <begin position="393"/>
        <end position="405"/>
    </location>
</feature>
<evidence type="ECO:0000256" key="1">
    <source>
        <dbReference type="SAM" id="MobiDB-lite"/>
    </source>
</evidence>
<dbReference type="EnsemblMetazoa" id="GBRI025962-RA">
    <property type="protein sequence ID" value="GBRI025962-PA"/>
    <property type="gene ID" value="GBRI025962"/>
</dbReference>
<feature type="compositionally biased region" description="Basic and acidic residues" evidence="1">
    <location>
        <begin position="420"/>
        <end position="430"/>
    </location>
</feature>
<feature type="region of interest" description="Disordered" evidence="1">
    <location>
        <begin position="293"/>
        <end position="371"/>
    </location>
</feature>
<feature type="region of interest" description="Disordered" evidence="1">
    <location>
        <begin position="515"/>
        <end position="567"/>
    </location>
</feature>
<organism evidence="2 3">
    <name type="scientific">Glossina brevipalpis</name>
    <dbReference type="NCBI Taxonomy" id="37001"/>
    <lineage>
        <taxon>Eukaryota</taxon>
        <taxon>Metazoa</taxon>
        <taxon>Ecdysozoa</taxon>
        <taxon>Arthropoda</taxon>
        <taxon>Hexapoda</taxon>
        <taxon>Insecta</taxon>
        <taxon>Pterygota</taxon>
        <taxon>Neoptera</taxon>
        <taxon>Endopterygota</taxon>
        <taxon>Diptera</taxon>
        <taxon>Brachycera</taxon>
        <taxon>Muscomorpha</taxon>
        <taxon>Hippoboscoidea</taxon>
        <taxon>Glossinidae</taxon>
        <taxon>Glossina</taxon>
    </lineage>
</organism>
<accession>A0A1A9WNC9</accession>
<feature type="compositionally biased region" description="Low complexity" evidence="1">
    <location>
        <begin position="308"/>
        <end position="321"/>
    </location>
</feature>
<feature type="region of interest" description="Disordered" evidence="1">
    <location>
        <begin position="385"/>
        <end position="436"/>
    </location>
</feature>
<keyword evidence="3" id="KW-1185">Reference proteome</keyword>
<name>A0A1A9WNC9_9MUSC</name>
<feature type="compositionally biased region" description="Polar residues" evidence="1">
    <location>
        <begin position="533"/>
        <end position="565"/>
    </location>
</feature>
<protein>
    <submittedName>
        <fullName evidence="2">Uncharacterized protein</fullName>
    </submittedName>
</protein>
<sequence length="582" mass="64217">MYSCQRSCIEKAYILSIYNIAVNLVEDLKKYKSDKHGSAKQSSEAAAPRYYPSTRTLIQHYPSPSLYYAPPPPPPPPSPNNYQPTIQNRPSPSVYYMPLPAPSPNNYRPLNQLYPSSSLYYVPPIAPPLNNYRPKHSNYTPLPAPPLIRYYPPSNLYYVPLPALPLNEYRPPPLYYAPPTISLPGQHYAPSYCIICRVDLKPARTERKSLESRLPNEQAPHEGPTSETTPHQPLSQMPCCQEPSQGTAVALSPSESPTESAMPPTESESVFRKQTLEPAAEPEIVQRLSELTITQNSPSELPPESETDQSTSSESSAELTTNQSSMSTSTLHKRTSSKPPPLSETTLERILGARESLEQATGSGILQTLPELTTTQNSLSELSQELETDKLTSSESSVELTANQLSPPTSDSESSSVKEPSSEPLEHQKVSSEPAPKLAILQPLPSLFPQESIIRETPLLEPLQKSLKRESRSLELLTESIQAPVKHQSIPSESFAESSSKVASETEVYQSLPLIPGSEPQSVLPQAMLPESESFSESATFHPETTTLRPSSRQSQQALPKQSKITNKKNFDETIQNLFAFG</sequence>
<dbReference type="Proteomes" id="UP000091820">
    <property type="component" value="Unassembled WGS sequence"/>
</dbReference>
<reference evidence="2" key="2">
    <citation type="submission" date="2020-05" db="UniProtKB">
        <authorList>
            <consortium name="EnsemblMetazoa"/>
        </authorList>
    </citation>
    <scope>IDENTIFICATION</scope>
    <source>
        <strain evidence="2">IAEA</strain>
    </source>
</reference>
<dbReference type="VEuPathDB" id="VectorBase:GBRI025962"/>
<feature type="region of interest" description="Disordered" evidence="1">
    <location>
        <begin position="208"/>
        <end position="271"/>
    </location>
</feature>
<feature type="compositionally biased region" description="Polar residues" evidence="1">
    <location>
        <begin position="225"/>
        <end position="235"/>
    </location>
</feature>
<evidence type="ECO:0000313" key="2">
    <source>
        <dbReference type="EnsemblMetazoa" id="GBRI025962-PA"/>
    </source>
</evidence>
<dbReference type="AlphaFoldDB" id="A0A1A9WNC9"/>
<reference evidence="3" key="1">
    <citation type="submission" date="2014-03" db="EMBL/GenBank/DDBJ databases">
        <authorList>
            <person name="Aksoy S."/>
            <person name="Warren W."/>
            <person name="Wilson R.K."/>
        </authorList>
    </citation>
    <scope>NUCLEOTIDE SEQUENCE [LARGE SCALE GENOMIC DNA]</scope>
    <source>
        <strain evidence="3">IAEA</strain>
    </source>
</reference>
<evidence type="ECO:0000313" key="3">
    <source>
        <dbReference type="Proteomes" id="UP000091820"/>
    </source>
</evidence>
<feature type="compositionally biased region" description="Polar residues" evidence="1">
    <location>
        <begin position="242"/>
        <end position="259"/>
    </location>
</feature>